<evidence type="ECO:0000313" key="11">
    <source>
        <dbReference type="Proteomes" id="UP000027997"/>
    </source>
</evidence>
<dbReference type="EMBL" id="JOJP01000001">
    <property type="protein sequence ID" value="KEI72988.1"/>
    <property type="molecule type" value="Genomic_DNA"/>
</dbReference>
<evidence type="ECO:0000256" key="5">
    <source>
        <dbReference type="ARBA" id="ARBA00022777"/>
    </source>
</evidence>
<dbReference type="eggNOG" id="COG1940">
    <property type="taxonomic scope" value="Bacteria"/>
</dbReference>
<dbReference type="Pfam" id="PF00480">
    <property type="entry name" value="ROK"/>
    <property type="match status" value="1"/>
</dbReference>
<dbReference type="EC" id="2.7.1.59" evidence="1"/>
<proteinExistence type="predicted"/>
<organism evidence="10 11">
    <name type="scientific">Endozoicomonas elysicola</name>
    <dbReference type="NCBI Taxonomy" id="305900"/>
    <lineage>
        <taxon>Bacteria</taxon>
        <taxon>Pseudomonadati</taxon>
        <taxon>Pseudomonadota</taxon>
        <taxon>Gammaproteobacteria</taxon>
        <taxon>Oceanospirillales</taxon>
        <taxon>Endozoicomonadaceae</taxon>
        <taxon>Endozoicomonas</taxon>
    </lineage>
</organism>
<dbReference type="SUPFAM" id="SSF53067">
    <property type="entry name" value="Actin-like ATPase domain"/>
    <property type="match status" value="1"/>
</dbReference>
<dbReference type="Proteomes" id="UP000027997">
    <property type="component" value="Unassembled WGS sequence"/>
</dbReference>
<protein>
    <recommendedName>
        <fullName evidence="1">N-acetylglucosamine kinase</fullName>
        <ecNumber evidence="1">2.7.1.59</ecNumber>
    </recommendedName>
</protein>
<evidence type="ECO:0000256" key="9">
    <source>
        <dbReference type="ARBA" id="ARBA00049065"/>
    </source>
</evidence>
<evidence type="ECO:0000256" key="8">
    <source>
        <dbReference type="ARBA" id="ARBA00023277"/>
    </source>
</evidence>
<evidence type="ECO:0000313" key="10">
    <source>
        <dbReference type="EMBL" id="KEI72988.1"/>
    </source>
</evidence>
<comment type="catalytic activity">
    <reaction evidence="9">
        <text>N-acetyl-D-glucosamine + ATP = N-acetyl-D-glucosamine 6-phosphate + ADP + H(+)</text>
        <dbReference type="Rhea" id="RHEA:17417"/>
        <dbReference type="ChEBI" id="CHEBI:15378"/>
        <dbReference type="ChEBI" id="CHEBI:30616"/>
        <dbReference type="ChEBI" id="CHEBI:57513"/>
        <dbReference type="ChEBI" id="CHEBI:456216"/>
        <dbReference type="ChEBI" id="CHEBI:506227"/>
        <dbReference type="EC" id="2.7.1.59"/>
    </reaction>
</comment>
<evidence type="ECO:0000256" key="3">
    <source>
        <dbReference type="ARBA" id="ARBA00022723"/>
    </source>
</evidence>
<keyword evidence="4" id="KW-0547">Nucleotide-binding</keyword>
<dbReference type="PANTHER" id="PTHR18964:SF162">
    <property type="entry name" value="N-ACETYL-D-GLUCOSAMINE KINASE"/>
    <property type="match status" value="1"/>
</dbReference>
<reference evidence="10 11" key="1">
    <citation type="submission" date="2014-06" db="EMBL/GenBank/DDBJ databases">
        <title>Whole Genome Sequences of Three Symbiotic Endozoicomonas Bacteria.</title>
        <authorList>
            <person name="Neave M.J."/>
            <person name="Apprill A."/>
            <person name="Voolstra C.R."/>
        </authorList>
    </citation>
    <scope>NUCLEOTIDE SEQUENCE [LARGE SCALE GENOMIC DNA]</scope>
    <source>
        <strain evidence="10 11">DSM 22380</strain>
    </source>
</reference>
<dbReference type="RefSeq" id="WP_033402813.1">
    <property type="nucleotide sequence ID" value="NZ_JOJP01000001.1"/>
</dbReference>
<dbReference type="GO" id="GO:0046872">
    <property type="term" value="F:metal ion binding"/>
    <property type="evidence" value="ECO:0007669"/>
    <property type="project" value="UniProtKB-KW"/>
</dbReference>
<keyword evidence="6" id="KW-0862">Zinc</keyword>
<dbReference type="Gene3D" id="3.30.420.40">
    <property type="match status" value="2"/>
</dbReference>
<dbReference type="GO" id="GO:0005524">
    <property type="term" value="F:ATP binding"/>
    <property type="evidence" value="ECO:0007669"/>
    <property type="project" value="UniProtKB-KW"/>
</dbReference>
<evidence type="ECO:0000256" key="6">
    <source>
        <dbReference type="ARBA" id="ARBA00022833"/>
    </source>
</evidence>
<dbReference type="STRING" id="305900.GV64_21725"/>
<name>A0A081KFR2_9GAMM</name>
<keyword evidence="8" id="KW-0119">Carbohydrate metabolism</keyword>
<dbReference type="InterPro" id="IPR000600">
    <property type="entry name" value="ROK"/>
</dbReference>
<dbReference type="InterPro" id="IPR043129">
    <property type="entry name" value="ATPase_NBD"/>
</dbReference>
<dbReference type="PANTHER" id="PTHR18964">
    <property type="entry name" value="ROK (REPRESSOR, ORF, KINASE) FAMILY"/>
    <property type="match status" value="1"/>
</dbReference>
<sequence length="317" mass="34398">MVQLYGFDIGGTKIEFAVFNQKMEILHVQRMETPKNDYALFLKVITDFIGNQDLKSGELGTIGIGLPGQQIHGGITRCNNIPCIDGRYLQADLEEIVGRPVKIANDANCFALSESFEKSLITSSSVLALILGTGFGAGLVINGDLYEGHNGASLEVGHMRLPCDAQELLGNTVSLVKCRCGQTGCLDHYLSGRGFADLYNHRYSSSDDHVISAEEITRRYYQGDHKAQIHINEYLELLAMSISGLLVVLDPEVVVFGGGLSNFNAIYDKLPELLKKYTLNNRPIPSIRKAAFGDSGGVRGAALLNVTDDGLAAILDS</sequence>
<keyword evidence="11" id="KW-1185">Reference proteome</keyword>
<evidence type="ECO:0000256" key="2">
    <source>
        <dbReference type="ARBA" id="ARBA00022679"/>
    </source>
</evidence>
<comment type="caution">
    <text evidence="10">The sequence shown here is derived from an EMBL/GenBank/DDBJ whole genome shotgun (WGS) entry which is preliminary data.</text>
</comment>
<keyword evidence="5" id="KW-0418">Kinase</keyword>
<evidence type="ECO:0000256" key="4">
    <source>
        <dbReference type="ARBA" id="ARBA00022741"/>
    </source>
</evidence>
<dbReference type="CDD" id="cd24057">
    <property type="entry name" value="ASKHA_NBD_ROK_NAGK"/>
    <property type="match status" value="1"/>
</dbReference>
<dbReference type="AlphaFoldDB" id="A0A081KFR2"/>
<evidence type="ECO:0000256" key="7">
    <source>
        <dbReference type="ARBA" id="ARBA00022840"/>
    </source>
</evidence>
<keyword evidence="3" id="KW-0479">Metal-binding</keyword>
<keyword evidence="7" id="KW-0067">ATP-binding</keyword>
<evidence type="ECO:0000256" key="1">
    <source>
        <dbReference type="ARBA" id="ARBA00012122"/>
    </source>
</evidence>
<accession>A0A081KFR2</accession>
<dbReference type="GO" id="GO:0045127">
    <property type="term" value="F:N-acetylglucosamine kinase activity"/>
    <property type="evidence" value="ECO:0007669"/>
    <property type="project" value="UniProtKB-EC"/>
</dbReference>
<keyword evidence="2" id="KW-0808">Transferase</keyword>
<gene>
    <name evidence="10" type="ORF">GV64_21725</name>
</gene>